<evidence type="ECO:0000259" key="5">
    <source>
        <dbReference type="PROSITE" id="PS50975"/>
    </source>
</evidence>
<dbReference type="Proteomes" id="UP001172102">
    <property type="component" value="Unassembled WGS sequence"/>
</dbReference>
<protein>
    <recommendedName>
        <fullName evidence="5">ATP-grasp domain-containing protein</fullName>
    </recommendedName>
</protein>
<reference evidence="6" key="1">
    <citation type="submission" date="2023-06" db="EMBL/GenBank/DDBJ databases">
        <title>Genome-scale phylogeny and comparative genomics of the fungal order Sordariales.</title>
        <authorList>
            <consortium name="Lawrence Berkeley National Laboratory"/>
            <person name="Hensen N."/>
            <person name="Bonometti L."/>
            <person name="Westerberg I."/>
            <person name="Brannstrom I.O."/>
            <person name="Guillou S."/>
            <person name="Cros-Aarteil S."/>
            <person name="Calhoun S."/>
            <person name="Haridas S."/>
            <person name="Kuo A."/>
            <person name="Mondo S."/>
            <person name="Pangilinan J."/>
            <person name="Riley R."/>
            <person name="Labutti K."/>
            <person name="Andreopoulos B."/>
            <person name="Lipzen A."/>
            <person name="Chen C."/>
            <person name="Yanf M."/>
            <person name="Daum C."/>
            <person name="Ng V."/>
            <person name="Clum A."/>
            <person name="Steindorff A."/>
            <person name="Ohm R."/>
            <person name="Martin F."/>
            <person name="Silar P."/>
            <person name="Natvig D."/>
            <person name="Lalanne C."/>
            <person name="Gautier V."/>
            <person name="Ament-Velasquez S.L."/>
            <person name="Kruys A."/>
            <person name="Hutchinson M.I."/>
            <person name="Powell A.J."/>
            <person name="Barry K."/>
            <person name="Miller A.N."/>
            <person name="Grigoriev I.V."/>
            <person name="Debuchy R."/>
            <person name="Gladieux P."/>
            <person name="Thoren M.H."/>
            <person name="Johannesson H."/>
        </authorList>
    </citation>
    <scope>NUCLEOTIDE SEQUENCE</scope>
    <source>
        <strain evidence="6">SMH4607-1</strain>
    </source>
</reference>
<dbReference type="PANTHER" id="PTHR43585">
    <property type="entry name" value="FUMIPYRROLE BIOSYNTHESIS PROTEIN C"/>
    <property type="match status" value="1"/>
</dbReference>
<keyword evidence="2 4" id="KW-0547">Nucleotide-binding</keyword>
<proteinExistence type="predicted"/>
<feature type="domain" description="ATP-grasp" evidence="5">
    <location>
        <begin position="21"/>
        <end position="229"/>
    </location>
</feature>
<organism evidence="6 7">
    <name type="scientific">Lasiosphaeris hirsuta</name>
    <dbReference type="NCBI Taxonomy" id="260670"/>
    <lineage>
        <taxon>Eukaryota</taxon>
        <taxon>Fungi</taxon>
        <taxon>Dikarya</taxon>
        <taxon>Ascomycota</taxon>
        <taxon>Pezizomycotina</taxon>
        <taxon>Sordariomycetes</taxon>
        <taxon>Sordariomycetidae</taxon>
        <taxon>Sordariales</taxon>
        <taxon>Lasiosphaeriaceae</taxon>
        <taxon>Lasiosphaeris</taxon>
    </lineage>
</organism>
<gene>
    <name evidence="6" type="ORF">B0H67DRAFT_677843</name>
</gene>
<dbReference type="InterPro" id="IPR011095">
    <property type="entry name" value="Dala_Dala_lig_C"/>
</dbReference>
<dbReference type="GO" id="GO:0046872">
    <property type="term" value="F:metal ion binding"/>
    <property type="evidence" value="ECO:0007669"/>
    <property type="project" value="InterPro"/>
</dbReference>
<dbReference type="GO" id="GO:0008716">
    <property type="term" value="F:D-alanine-D-alanine ligase activity"/>
    <property type="evidence" value="ECO:0007669"/>
    <property type="project" value="InterPro"/>
</dbReference>
<name>A0AA40B956_9PEZI</name>
<evidence type="ECO:0000313" key="7">
    <source>
        <dbReference type="Proteomes" id="UP001172102"/>
    </source>
</evidence>
<evidence type="ECO:0000256" key="1">
    <source>
        <dbReference type="ARBA" id="ARBA00022598"/>
    </source>
</evidence>
<evidence type="ECO:0000256" key="3">
    <source>
        <dbReference type="ARBA" id="ARBA00022840"/>
    </source>
</evidence>
<dbReference type="EMBL" id="JAUKUA010000001">
    <property type="protein sequence ID" value="KAK0729899.1"/>
    <property type="molecule type" value="Genomic_DNA"/>
</dbReference>
<dbReference type="PANTHER" id="PTHR43585:SF2">
    <property type="entry name" value="ATP-GRASP ENZYME FSQD"/>
    <property type="match status" value="1"/>
</dbReference>
<keyword evidence="7" id="KW-1185">Reference proteome</keyword>
<dbReference type="InterPro" id="IPR011761">
    <property type="entry name" value="ATP-grasp"/>
</dbReference>
<dbReference type="Gene3D" id="3.30.1490.20">
    <property type="entry name" value="ATP-grasp fold, A domain"/>
    <property type="match status" value="1"/>
</dbReference>
<dbReference type="InterPro" id="IPR052032">
    <property type="entry name" value="ATP-dep_AA_Ligase"/>
</dbReference>
<dbReference type="AlphaFoldDB" id="A0AA40B956"/>
<dbReference type="Gene3D" id="3.30.470.20">
    <property type="entry name" value="ATP-grasp fold, B domain"/>
    <property type="match status" value="1"/>
</dbReference>
<evidence type="ECO:0000256" key="2">
    <source>
        <dbReference type="ARBA" id="ARBA00022741"/>
    </source>
</evidence>
<dbReference type="InterPro" id="IPR013815">
    <property type="entry name" value="ATP_grasp_subdomain_1"/>
</dbReference>
<evidence type="ECO:0000256" key="4">
    <source>
        <dbReference type="PROSITE-ProRule" id="PRU00409"/>
    </source>
</evidence>
<dbReference type="SUPFAM" id="SSF56059">
    <property type="entry name" value="Glutathione synthetase ATP-binding domain-like"/>
    <property type="match status" value="1"/>
</dbReference>
<accession>A0AA40B956</accession>
<dbReference type="GO" id="GO:0005524">
    <property type="term" value="F:ATP binding"/>
    <property type="evidence" value="ECO:0007669"/>
    <property type="project" value="UniProtKB-UniRule"/>
</dbReference>
<dbReference type="Pfam" id="PF07478">
    <property type="entry name" value="Dala_Dala_lig_C"/>
    <property type="match status" value="1"/>
</dbReference>
<dbReference type="PROSITE" id="PS50975">
    <property type="entry name" value="ATP_GRASP"/>
    <property type="match status" value="1"/>
</dbReference>
<sequence length="341" mass="38125">MDSIITFWEQYQADVTRADKRLGLPVLASPESYRIATDNAEEAVWLAQERKFEFPAIVKPCRGYSSDGVFHVGSLSELSTAASSINTERHGNAFVVEKYCSGPEVDANFVLLDGEVIFFESSDDFPKTAEDPSASTNGSNPVAAGNLHELNSVFPSALPQKELDLIRDNFHDIISRLGFKSGILHLEGLKPPTPWLIEINPRPPGMKGTQIIESTWGVDYWGLGMLLSFSDMPRVRALSQPYELKPQYTCVMVFISAEYDPTCEGIFDSDGIFAELFARRPDLAQHVSRSGCLAARGQRILYPHTAVNTFIAYFNVFSRVSRREAPELADVVRQEVRFEFR</sequence>
<keyword evidence="3 4" id="KW-0067">ATP-binding</keyword>
<evidence type="ECO:0000313" key="6">
    <source>
        <dbReference type="EMBL" id="KAK0729899.1"/>
    </source>
</evidence>
<comment type="caution">
    <text evidence="6">The sequence shown here is derived from an EMBL/GenBank/DDBJ whole genome shotgun (WGS) entry which is preliminary data.</text>
</comment>
<keyword evidence="1" id="KW-0436">Ligase</keyword>